<dbReference type="OrthoDB" id="5811676at2759"/>
<dbReference type="HOGENOM" id="CLU_1027549_0_0_1"/>
<organism evidence="2">
    <name type="scientific">Caenorhabditis remanei</name>
    <name type="common">Caenorhabditis vulgaris</name>
    <dbReference type="NCBI Taxonomy" id="31234"/>
    <lineage>
        <taxon>Eukaryota</taxon>
        <taxon>Metazoa</taxon>
        <taxon>Ecdysozoa</taxon>
        <taxon>Nematoda</taxon>
        <taxon>Chromadorea</taxon>
        <taxon>Rhabditida</taxon>
        <taxon>Rhabditina</taxon>
        <taxon>Rhabditomorpha</taxon>
        <taxon>Rhabditoidea</taxon>
        <taxon>Rhabditidae</taxon>
        <taxon>Peloderinae</taxon>
        <taxon>Caenorhabditis</taxon>
    </lineage>
</organism>
<sequence length="276" mass="32134">MADDNARIGINAERDNAAVELIRAMETLLTYAPTLTQISEFLRRMHGVSLDRQERAVRNLYEQEIHPKILEIREIRENHTEDDPLEAPFLELIGILRNNQLDVVEEELNARKERLLALTADVCEKLGGNQLRLRSVIGPYTERIHLEIFQNLLEAYGDLQQVQEGVLNWYHGIEHGNNETSVQEKMNSWAKITGKIIFFLTEVTLKLRGFDIEPNRLDDINDIITRSIRLYIPEQFFEFVRALANNQRLPDLENSLEESRETINLLVDDIERLTNY</sequence>
<keyword evidence="2" id="KW-1185">Reference proteome</keyword>
<dbReference type="OMA" id="PYTERIH"/>
<proteinExistence type="predicted"/>
<evidence type="ECO:0000313" key="1">
    <source>
        <dbReference type="EMBL" id="EFP08362.1"/>
    </source>
</evidence>
<name>E3MSG8_CAERE</name>
<dbReference type="InParanoid" id="E3MSG8"/>
<reference evidence="1" key="1">
    <citation type="submission" date="2007-07" db="EMBL/GenBank/DDBJ databases">
        <title>PCAP assembly of the Caenorhabditis remanei genome.</title>
        <authorList>
            <consortium name="The Caenorhabditis remanei Sequencing Consortium"/>
            <person name="Wilson R.K."/>
        </authorList>
    </citation>
    <scope>NUCLEOTIDE SEQUENCE [LARGE SCALE GENOMIC DNA]</scope>
    <source>
        <strain evidence="1">PB4641</strain>
    </source>
</reference>
<gene>
    <name evidence="1" type="ORF">CRE_16184</name>
</gene>
<dbReference type="AlphaFoldDB" id="E3MSG8"/>
<dbReference type="EMBL" id="DS268473">
    <property type="protein sequence ID" value="EFP08362.1"/>
    <property type="molecule type" value="Genomic_DNA"/>
</dbReference>
<protein>
    <submittedName>
        <fullName evidence="1">Uncharacterized protein</fullName>
    </submittedName>
</protein>
<accession>E3MSG8</accession>
<dbReference type="eggNOG" id="ENOG502TFDJ">
    <property type="taxonomic scope" value="Eukaryota"/>
</dbReference>
<evidence type="ECO:0000313" key="2">
    <source>
        <dbReference type="Proteomes" id="UP000008281"/>
    </source>
</evidence>
<dbReference type="Proteomes" id="UP000008281">
    <property type="component" value="Unassembled WGS sequence"/>
</dbReference>